<dbReference type="GO" id="GO:0030288">
    <property type="term" value="C:outer membrane-bounded periplasmic space"/>
    <property type="evidence" value="ECO:0007669"/>
    <property type="project" value="InterPro"/>
</dbReference>
<dbReference type="RefSeq" id="WP_088263650.1">
    <property type="nucleotide sequence ID" value="NZ_JASZ02000005.1"/>
</dbReference>
<gene>
    <name evidence="6" type="ORF">AP75_03955</name>
</gene>
<keyword evidence="2" id="KW-0732">Signal</keyword>
<dbReference type="Pfam" id="PF03783">
    <property type="entry name" value="CsgG"/>
    <property type="match status" value="1"/>
</dbReference>
<dbReference type="PROSITE" id="PS51257">
    <property type="entry name" value="PROKAR_LIPOPROTEIN"/>
    <property type="match status" value="1"/>
</dbReference>
<dbReference type="InterPro" id="IPR005534">
    <property type="entry name" value="Curli_assmbl/transp-comp_CsgG"/>
</dbReference>
<comment type="caution">
    <text evidence="6">The sequence shown here is derived from an EMBL/GenBank/DDBJ whole genome shotgun (WGS) entry which is preliminary data.</text>
</comment>
<keyword evidence="5" id="KW-0449">Lipoprotein</keyword>
<evidence type="ECO:0000256" key="4">
    <source>
        <dbReference type="ARBA" id="ARBA00023139"/>
    </source>
</evidence>
<keyword evidence="7" id="KW-1185">Reference proteome</keyword>
<reference evidence="6 7" key="1">
    <citation type="submission" date="2014-01" db="EMBL/GenBank/DDBJ databases">
        <authorList>
            <consortium name="Genome Consortium for Active Teaching"/>
            <person name="Sontag T.C."/>
            <person name="Newman J.D."/>
        </authorList>
    </citation>
    <scope>NUCLEOTIDE SEQUENCE [LARGE SCALE GENOMIC DNA]</scope>
    <source>
        <strain evidence="6 7">DSM 19056</strain>
    </source>
</reference>
<evidence type="ECO:0000256" key="1">
    <source>
        <dbReference type="ARBA" id="ARBA00022475"/>
    </source>
</evidence>
<protein>
    <submittedName>
        <fullName evidence="6">Curli production assembly protein CsgG</fullName>
    </submittedName>
</protein>
<evidence type="ECO:0000256" key="5">
    <source>
        <dbReference type="ARBA" id="ARBA00023288"/>
    </source>
</evidence>
<dbReference type="SUPFAM" id="SSF56925">
    <property type="entry name" value="OMPA-like"/>
    <property type="match status" value="1"/>
</dbReference>
<keyword evidence="4" id="KW-0564">Palmitate</keyword>
<dbReference type="InterPro" id="IPR011250">
    <property type="entry name" value="OMP/PagP_B-barrel"/>
</dbReference>
<dbReference type="PANTHER" id="PTHR41164">
    <property type="entry name" value="CURLI PRODUCTION ASSEMBLY/TRANSPORT COMPONENT CSGG"/>
    <property type="match status" value="1"/>
</dbReference>
<accession>A0A246BAW2</accession>
<dbReference type="PANTHER" id="PTHR41164:SF1">
    <property type="entry name" value="CURLI PRODUCTION ASSEMBLY_TRANSPORT COMPONENT CSGG"/>
    <property type="match status" value="1"/>
</dbReference>
<dbReference type="Proteomes" id="UP000197587">
    <property type="component" value="Unassembled WGS sequence"/>
</dbReference>
<reference evidence="6 7" key="2">
    <citation type="submission" date="2017-05" db="EMBL/GenBank/DDBJ databases">
        <title>Genome of Chryseobacterium haifense.</title>
        <authorList>
            <person name="Newman J.D."/>
        </authorList>
    </citation>
    <scope>NUCLEOTIDE SEQUENCE [LARGE SCALE GENOMIC DNA]</scope>
    <source>
        <strain evidence="6 7">DSM 19056</strain>
    </source>
</reference>
<dbReference type="EMBL" id="JASZ02000005">
    <property type="protein sequence ID" value="OWK98816.1"/>
    <property type="molecule type" value="Genomic_DNA"/>
</dbReference>
<organism evidence="6 7">
    <name type="scientific">Kaistella haifensis DSM 19056</name>
    <dbReference type="NCBI Taxonomy" id="1450526"/>
    <lineage>
        <taxon>Bacteria</taxon>
        <taxon>Pseudomonadati</taxon>
        <taxon>Bacteroidota</taxon>
        <taxon>Flavobacteriia</taxon>
        <taxon>Flavobacteriales</taxon>
        <taxon>Weeksellaceae</taxon>
        <taxon>Chryseobacterium group</taxon>
        <taxon>Kaistella</taxon>
    </lineage>
</organism>
<dbReference type="Gene3D" id="3.40.50.10610">
    <property type="entry name" value="ABC-type transport auxiliary lipoprotein component"/>
    <property type="match status" value="2"/>
</dbReference>
<sequence length="459" mass="51553">MKIQIHFRKEILYFLPIVFSLQSCSTLFNLPANGEKSTLGEVTNLTTELKEIPPPKDKIVVGVYKFRDQTGQYKPSETGSNWSTAVPQGTTTILIKALEDSKWFIPIERENIANLLNERQIIRSTRQEYAKDGDKNSQMLPPLLYAGILLEGGIISYDSNVMTGGVGARYFGIGGSTQYRQDRITVYLRAVSTLNGEILKTVYVSKNILSTGVSGNFFKYIDTERLLESEVGFTQNEPVQLAVTEAIEKAVKTLIIEGLQNDIWGNGIDKNKVPYNNLISGYKEEKEVNKQRLLGNKVENAVRKSNFITLNVEGQQINGDYKNAANTIGSKVGIGFFLNKNINLEASVNTVKIKNTGIIERDYFGPEFNIQYLFLPQFKFTPFVYAGFGALFSDNDPFIKANLGGGLDYLISDNFSARTYFQYDFGFKDKLDGFVSGKQNDNIMRIGFGINYYFGNQQK</sequence>
<dbReference type="AlphaFoldDB" id="A0A246BAW2"/>
<keyword evidence="1" id="KW-1003">Cell membrane</keyword>
<proteinExistence type="predicted"/>
<name>A0A246BAW2_9FLAO</name>
<keyword evidence="3" id="KW-0472">Membrane</keyword>
<evidence type="ECO:0000256" key="3">
    <source>
        <dbReference type="ARBA" id="ARBA00023136"/>
    </source>
</evidence>
<evidence type="ECO:0000313" key="6">
    <source>
        <dbReference type="EMBL" id="OWK98816.1"/>
    </source>
</evidence>
<evidence type="ECO:0000313" key="7">
    <source>
        <dbReference type="Proteomes" id="UP000197587"/>
    </source>
</evidence>
<dbReference type="Gene3D" id="2.40.160.20">
    <property type="match status" value="1"/>
</dbReference>
<evidence type="ECO:0000256" key="2">
    <source>
        <dbReference type="ARBA" id="ARBA00022729"/>
    </source>
</evidence>